<name>A0ABP8ZJN2_9ACTN</name>
<evidence type="ECO:0008006" key="4">
    <source>
        <dbReference type="Google" id="ProtNLM"/>
    </source>
</evidence>
<evidence type="ECO:0000256" key="1">
    <source>
        <dbReference type="SAM" id="Phobius"/>
    </source>
</evidence>
<dbReference type="Proteomes" id="UP001500822">
    <property type="component" value="Unassembled WGS sequence"/>
</dbReference>
<accession>A0ABP8ZJN2</accession>
<keyword evidence="3" id="KW-1185">Reference proteome</keyword>
<evidence type="ECO:0000313" key="2">
    <source>
        <dbReference type="EMBL" id="GAA4757442.1"/>
    </source>
</evidence>
<protein>
    <recommendedName>
        <fullName evidence="4">DUF805 domain-containing protein</fullName>
    </recommendedName>
</protein>
<feature type="transmembrane region" description="Helical" evidence="1">
    <location>
        <begin position="130"/>
        <end position="151"/>
    </location>
</feature>
<dbReference type="RefSeq" id="WP_345314265.1">
    <property type="nucleotide sequence ID" value="NZ_BAABIE010000018.1"/>
</dbReference>
<keyword evidence="1" id="KW-0472">Membrane</keyword>
<gene>
    <name evidence="2" type="ORF">GCM10023217_32090</name>
</gene>
<proteinExistence type="predicted"/>
<comment type="caution">
    <text evidence="2">The sequence shown here is derived from an EMBL/GenBank/DDBJ whole genome shotgun (WGS) entry which is preliminary data.</text>
</comment>
<keyword evidence="1" id="KW-0812">Transmembrane</keyword>
<dbReference type="EMBL" id="BAABIE010000018">
    <property type="protein sequence ID" value="GAA4757442.1"/>
    <property type="molecule type" value="Genomic_DNA"/>
</dbReference>
<keyword evidence="1" id="KW-1133">Transmembrane helix</keyword>
<sequence>MTASEWIAKVAGPPRTNRRLFWWSTVGLAGLLAVTGAVGNAAAADSAGGAVAGVVVAAAVPALLVLIAVAMTAVLRSMVRTDYIDEGFVVVPVIGGAVFLTLVGTALAFISQPVREFAVMGGIAEDWAGSFPFVVETAFVLLAIGFVAAGVRSPAADDKTEEVSA</sequence>
<feature type="transmembrane region" description="Helical" evidence="1">
    <location>
        <begin position="50"/>
        <end position="75"/>
    </location>
</feature>
<feature type="transmembrane region" description="Helical" evidence="1">
    <location>
        <begin position="87"/>
        <end position="110"/>
    </location>
</feature>
<feature type="transmembrane region" description="Helical" evidence="1">
    <location>
        <begin position="20"/>
        <end position="44"/>
    </location>
</feature>
<evidence type="ECO:0000313" key="3">
    <source>
        <dbReference type="Proteomes" id="UP001500822"/>
    </source>
</evidence>
<reference evidence="3" key="1">
    <citation type="journal article" date="2019" name="Int. J. Syst. Evol. Microbiol.">
        <title>The Global Catalogue of Microorganisms (GCM) 10K type strain sequencing project: providing services to taxonomists for standard genome sequencing and annotation.</title>
        <authorList>
            <consortium name="The Broad Institute Genomics Platform"/>
            <consortium name="The Broad Institute Genome Sequencing Center for Infectious Disease"/>
            <person name="Wu L."/>
            <person name="Ma J."/>
        </authorList>
    </citation>
    <scope>NUCLEOTIDE SEQUENCE [LARGE SCALE GENOMIC DNA]</scope>
    <source>
        <strain evidence="3">JCM 18077</strain>
    </source>
</reference>
<organism evidence="2 3">
    <name type="scientific">Gordonia alkaliphila</name>
    <dbReference type="NCBI Taxonomy" id="1053547"/>
    <lineage>
        <taxon>Bacteria</taxon>
        <taxon>Bacillati</taxon>
        <taxon>Actinomycetota</taxon>
        <taxon>Actinomycetes</taxon>
        <taxon>Mycobacteriales</taxon>
        <taxon>Gordoniaceae</taxon>
        <taxon>Gordonia</taxon>
    </lineage>
</organism>